<dbReference type="PANTHER" id="PTHR31299">
    <property type="entry name" value="ESTERASE, PUTATIVE (AFU_ORTHOLOGUE AFUA_1G05850)-RELATED"/>
    <property type="match status" value="1"/>
</dbReference>
<protein>
    <submittedName>
        <fullName evidence="1">Erythromycin esterase-like protein</fullName>
    </submittedName>
</protein>
<keyword evidence="2" id="KW-1185">Reference proteome</keyword>
<evidence type="ECO:0000313" key="2">
    <source>
        <dbReference type="Proteomes" id="UP000578449"/>
    </source>
</evidence>
<dbReference type="RefSeq" id="WP_185047681.1">
    <property type="nucleotide sequence ID" value="NZ_BAABIX010000013.1"/>
</dbReference>
<dbReference type="GO" id="GO:0046677">
    <property type="term" value="P:response to antibiotic"/>
    <property type="evidence" value="ECO:0007669"/>
    <property type="project" value="InterPro"/>
</dbReference>
<gene>
    <name evidence="1" type="ORF">HNP84_000551</name>
</gene>
<dbReference type="InterPro" id="IPR007815">
    <property type="entry name" value="Emycin_Estase"/>
</dbReference>
<dbReference type="Proteomes" id="UP000578449">
    <property type="component" value="Unassembled WGS sequence"/>
</dbReference>
<dbReference type="CDD" id="cd14728">
    <property type="entry name" value="Ere-like"/>
    <property type="match status" value="1"/>
</dbReference>
<dbReference type="PANTHER" id="PTHR31299:SF0">
    <property type="entry name" value="ESTERASE, PUTATIVE (AFU_ORTHOLOGUE AFUA_1G05850)-RELATED"/>
    <property type="match status" value="1"/>
</dbReference>
<dbReference type="InterPro" id="IPR052036">
    <property type="entry name" value="Hydrolase/PRTase-associated"/>
</dbReference>
<dbReference type="SUPFAM" id="SSF159501">
    <property type="entry name" value="EreA/ChaN-like"/>
    <property type="match status" value="1"/>
</dbReference>
<comment type="caution">
    <text evidence="1">The sequence shown here is derived from an EMBL/GenBank/DDBJ whole genome shotgun (WGS) entry which is preliminary data.</text>
</comment>
<dbReference type="Gene3D" id="3.30.1870.10">
    <property type="entry name" value="EreA-like, domain 2"/>
    <property type="match status" value="1"/>
</dbReference>
<sequence>MIVPTSGGVPSDARLFELVGDARFVLIGEATHGTHEFYAARAAMTRRLIDGLGFDAVALEADWPDAYRVNRYVRGEEGDTDAEEALRGFRRFPTWMWRNAAMLDFTGWLRARNDRADREEDKAGVYGLDLYSLHRSIGAVIAYLERVDRAAADRARERYACFDHYDHEEDGQAYGLRAAFGAGEQCRDQAVEQLIELRRHAIDYVGGDGAAAEDELFYAERNARTVEAAEEYYRAMFGDRVSSWNLRDEHMADTLDALAAHLGRRRGRPARIVVWAHNSHVGDAAATELGASGETTLGRLVRERHPRRCRLIGFTTWAGTVTAADEWGGPAQLKRVNPALNDSVEELFHDAEQEEFMLTFERGSRAAEALRTPRLERAIGVVYRPRTERQSHYFVARVADQFDAVIHIDETRAVEPLERTARWAAEEPPVTYPSSV</sequence>
<dbReference type="EMBL" id="JACHGN010000001">
    <property type="protein sequence ID" value="MBB5130863.1"/>
    <property type="molecule type" value="Genomic_DNA"/>
</dbReference>
<organism evidence="1 2">
    <name type="scientific">Thermocatellispora tengchongensis</name>
    <dbReference type="NCBI Taxonomy" id="1073253"/>
    <lineage>
        <taxon>Bacteria</taxon>
        <taxon>Bacillati</taxon>
        <taxon>Actinomycetota</taxon>
        <taxon>Actinomycetes</taxon>
        <taxon>Streptosporangiales</taxon>
        <taxon>Streptosporangiaceae</taxon>
        <taxon>Thermocatellispora</taxon>
    </lineage>
</organism>
<dbReference type="Gene3D" id="1.20.1440.30">
    <property type="entry name" value="Biosynthetic Protein domain"/>
    <property type="match status" value="1"/>
</dbReference>
<dbReference type="AlphaFoldDB" id="A0A840NYT2"/>
<dbReference type="PIRSF" id="PIRSF036794">
    <property type="entry name" value="UCP_erythr_ester"/>
    <property type="match status" value="1"/>
</dbReference>
<dbReference type="Gene3D" id="3.40.1660.10">
    <property type="entry name" value="EreA-like (biosynthetic domain)"/>
    <property type="match status" value="1"/>
</dbReference>
<name>A0A840NYT2_9ACTN</name>
<dbReference type="InterPro" id="IPR014622">
    <property type="entry name" value="UCP036794_erythomycin"/>
</dbReference>
<dbReference type="Pfam" id="PF05139">
    <property type="entry name" value="Erythro_esteras"/>
    <property type="match status" value="1"/>
</dbReference>
<proteinExistence type="predicted"/>
<evidence type="ECO:0000313" key="1">
    <source>
        <dbReference type="EMBL" id="MBB5130863.1"/>
    </source>
</evidence>
<reference evidence="1 2" key="1">
    <citation type="submission" date="2020-08" db="EMBL/GenBank/DDBJ databases">
        <title>Genomic Encyclopedia of Type Strains, Phase IV (KMG-IV): sequencing the most valuable type-strain genomes for metagenomic binning, comparative biology and taxonomic classification.</title>
        <authorList>
            <person name="Goeker M."/>
        </authorList>
    </citation>
    <scope>NUCLEOTIDE SEQUENCE [LARGE SCALE GENOMIC DNA]</scope>
    <source>
        <strain evidence="1 2">DSM 45615</strain>
    </source>
</reference>
<accession>A0A840NYT2</accession>